<dbReference type="RefSeq" id="XP_066929191.1">
    <property type="nucleotide sequence ID" value="XM_067073090.1"/>
</dbReference>
<name>A0A7M5V8V0_9CNID</name>
<dbReference type="Proteomes" id="UP000594262">
    <property type="component" value="Unplaced"/>
</dbReference>
<dbReference type="OrthoDB" id="6035784at2759"/>
<proteinExistence type="predicted"/>
<keyword evidence="3" id="KW-1185">Reference proteome</keyword>
<accession>A0A7M5V8V0</accession>
<dbReference type="EnsemblMetazoa" id="CLYHEMT011794.4">
    <property type="protein sequence ID" value="CLYHEMP011794.4"/>
    <property type="gene ID" value="CLYHEMG011794"/>
</dbReference>
<evidence type="ECO:0000313" key="2">
    <source>
        <dbReference type="EnsemblMetazoa" id="CLYHEMP011794.4"/>
    </source>
</evidence>
<sequence length="725" mass="83344">MGLSELIDMMISPKILSPKFLLKGSASIEPLPKKEQPSALIIVNHEALDQDTLYNNNNNSNQTLQQERPITPVIRVWEGDFELVDPCSGNSLEAESIVENQGVETQSAPDKSFSAWQEKENGINVSHKSTSMSNHETLGLMSKDAEDEGDIELDEIVSFDRSTESSSTVLEKEGLLKATQKDDDQASLSSLEEHQTPSFASSRLRTSVDSVQENYTRQHSEPVVIEASDFVVENLSTVKETNTNINREDRVSSTSSSNVSKTEYQHDNHKSQTFVNENIEMSELTVVEDREDLRKTSLASSHTDEETHLFQTSTPHRDNTVMTDVDVVQGVQDVSYNNDDDNVSVASETSEGSEFLGSLGIYIAEGTWDSDLRVDLDLQLGRDEWQTRFSNIEGDATLEGWGTDLRQIAKNDDDAQNWRSSLSEISNLDAISLKSDWNSSISESLIKSDKPEDWKTDFSEPEPLTNDRLQWKSFLTKVKERIYDKNEWKTTFRKIGNRKRTGGDDWNFKLTDKFQSQNDKDRDWGFKFNKLGSVTLGEDDWRIQKKQMDVRSDDRSTHWKTKFQKIQEKNEDPKAWQTQFRKMEPIPEDRTWKSDIVPISNDLGTEADWNIKFIDIEKNGERPEDWNIDMKDVPDSTRDPADWNIKFKQLEEHLQNPKESWGFKFNQILEHTELDKQEWATEFYKLDKGENNSWDIKFNQVEELGERELDWNLKINDIELADGVE</sequence>
<feature type="region of interest" description="Disordered" evidence="1">
    <location>
        <begin position="241"/>
        <end position="268"/>
    </location>
</feature>
<evidence type="ECO:0000313" key="3">
    <source>
        <dbReference type="Proteomes" id="UP000594262"/>
    </source>
</evidence>
<feature type="compositionally biased region" description="Polar residues" evidence="1">
    <location>
        <begin position="186"/>
        <end position="206"/>
    </location>
</feature>
<dbReference type="GeneID" id="136816772"/>
<organism evidence="2 3">
    <name type="scientific">Clytia hemisphaerica</name>
    <dbReference type="NCBI Taxonomy" id="252671"/>
    <lineage>
        <taxon>Eukaryota</taxon>
        <taxon>Metazoa</taxon>
        <taxon>Cnidaria</taxon>
        <taxon>Hydrozoa</taxon>
        <taxon>Hydroidolina</taxon>
        <taxon>Leptothecata</taxon>
        <taxon>Obeliida</taxon>
        <taxon>Clytiidae</taxon>
        <taxon>Clytia</taxon>
    </lineage>
</organism>
<feature type="compositionally biased region" description="Basic and acidic residues" evidence="1">
    <location>
        <begin position="170"/>
        <end position="184"/>
    </location>
</feature>
<reference evidence="2" key="1">
    <citation type="submission" date="2021-01" db="UniProtKB">
        <authorList>
            <consortium name="EnsemblMetazoa"/>
        </authorList>
    </citation>
    <scope>IDENTIFICATION</scope>
</reference>
<dbReference type="AlphaFoldDB" id="A0A7M5V8V0"/>
<protein>
    <submittedName>
        <fullName evidence="2">Uncharacterized protein</fullName>
    </submittedName>
</protein>
<feature type="region of interest" description="Disordered" evidence="1">
    <location>
        <begin position="162"/>
        <end position="206"/>
    </location>
</feature>
<evidence type="ECO:0000256" key="1">
    <source>
        <dbReference type="SAM" id="MobiDB-lite"/>
    </source>
</evidence>